<evidence type="ECO:0000256" key="1">
    <source>
        <dbReference type="ARBA" id="ARBA00004173"/>
    </source>
</evidence>
<evidence type="ECO:0000256" key="9">
    <source>
        <dbReference type="SAM" id="MobiDB-lite"/>
    </source>
</evidence>
<dbReference type="InterPro" id="IPR019368">
    <property type="entry name" value="Ribosomal_mS29"/>
</dbReference>
<dbReference type="InterPro" id="IPR008092">
    <property type="entry name" value="Ribosomal_mS29_met"/>
</dbReference>
<protein>
    <recommendedName>
        <fullName evidence="7">Small ribosomal subunit protein mS29</fullName>
    </recommendedName>
</protein>
<dbReference type="PRINTS" id="PR01716">
    <property type="entry name" value="DEATHASSOCP3"/>
</dbReference>
<keyword evidence="11" id="KW-1185">Reference proteome</keyword>
<keyword evidence="5" id="KW-0496">Mitochondrion</keyword>
<evidence type="ECO:0000256" key="6">
    <source>
        <dbReference type="ARBA" id="ARBA00023274"/>
    </source>
</evidence>
<comment type="similarity">
    <text evidence="2">Belongs to the mitochondrion-specific ribosomal protein mS29 family.</text>
</comment>
<evidence type="ECO:0000256" key="4">
    <source>
        <dbReference type="ARBA" id="ARBA00022980"/>
    </source>
</evidence>
<dbReference type="EMBL" id="OW152814">
    <property type="protein sequence ID" value="CAH2049905.1"/>
    <property type="molecule type" value="Genomic_DNA"/>
</dbReference>
<keyword evidence="8" id="KW-0175">Coiled coil</keyword>
<name>A0ABN8IBB5_9NEOP</name>
<accession>A0ABN8IBB5</accession>
<dbReference type="InterPro" id="IPR009053">
    <property type="entry name" value="Prefoldin"/>
</dbReference>
<dbReference type="PANTHER" id="PTHR12810">
    <property type="entry name" value="MITOCHONDRIAL 28S RIBOSOMAL PROTEIN S29"/>
    <property type="match status" value="1"/>
</dbReference>
<evidence type="ECO:0000313" key="11">
    <source>
        <dbReference type="Proteomes" id="UP000837857"/>
    </source>
</evidence>
<feature type="region of interest" description="Disordered" evidence="9">
    <location>
        <begin position="305"/>
        <end position="363"/>
    </location>
</feature>
<comment type="subcellular location">
    <subcellularLocation>
        <location evidence="1">Mitochondrion</location>
    </subcellularLocation>
</comment>
<dbReference type="PANTHER" id="PTHR12810:SF0">
    <property type="entry name" value="SMALL RIBOSOMAL SUBUNIT PROTEIN MS29"/>
    <property type="match status" value="1"/>
</dbReference>
<evidence type="ECO:0000313" key="10">
    <source>
        <dbReference type="EMBL" id="CAH2049905.1"/>
    </source>
</evidence>
<evidence type="ECO:0000256" key="5">
    <source>
        <dbReference type="ARBA" id="ARBA00023128"/>
    </source>
</evidence>
<reference evidence="10" key="1">
    <citation type="submission" date="2022-03" db="EMBL/GenBank/DDBJ databases">
        <authorList>
            <person name="Martin H S."/>
        </authorList>
    </citation>
    <scope>NUCLEOTIDE SEQUENCE</scope>
</reference>
<dbReference type="SUPFAM" id="SSF46579">
    <property type="entry name" value="Prefoldin"/>
    <property type="match status" value="1"/>
</dbReference>
<dbReference type="Gene3D" id="1.10.287.370">
    <property type="match status" value="1"/>
</dbReference>
<keyword evidence="3" id="KW-0809">Transit peptide</keyword>
<evidence type="ECO:0000256" key="3">
    <source>
        <dbReference type="ARBA" id="ARBA00022946"/>
    </source>
</evidence>
<dbReference type="Proteomes" id="UP000837857">
    <property type="component" value="Chromosome 2"/>
</dbReference>
<dbReference type="Pfam" id="PF10236">
    <property type="entry name" value="DAP3"/>
    <property type="match status" value="1"/>
</dbReference>
<evidence type="ECO:0000256" key="7">
    <source>
        <dbReference type="ARBA" id="ARBA00035140"/>
    </source>
</evidence>
<organism evidence="10 11">
    <name type="scientific">Iphiclides podalirius</name>
    <name type="common">scarce swallowtail</name>
    <dbReference type="NCBI Taxonomy" id="110791"/>
    <lineage>
        <taxon>Eukaryota</taxon>
        <taxon>Metazoa</taxon>
        <taxon>Ecdysozoa</taxon>
        <taxon>Arthropoda</taxon>
        <taxon>Hexapoda</taxon>
        <taxon>Insecta</taxon>
        <taxon>Pterygota</taxon>
        <taxon>Neoptera</taxon>
        <taxon>Endopterygota</taxon>
        <taxon>Lepidoptera</taxon>
        <taxon>Glossata</taxon>
        <taxon>Ditrysia</taxon>
        <taxon>Papilionoidea</taxon>
        <taxon>Papilionidae</taxon>
        <taxon>Papilioninae</taxon>
        <taxon>Iphiclides</taxon>
    </lineage>
</organism>
<evidence type="ECO:0000256" key="2">
    <source>
        <dbReference type="ARBA" id="ARBA00009863"/>
    </source>
</evidence>
<feature type="compositionally biased region" description="Acidic residues" evidence="9">
    <location>
        <begin position="309"/>
        <end position="318"/>
    </location>
</feature>
<feature type="coiled-coil region" evidence="8">
    <location>
        <begin position="90"/>
        <end position="159"/>
    </location>
</feature>
<dbReference type="InterPro" id="IPR004127">
    <property type="entry name" value="Prefoldin_subunit_alpha"/>
</dbReference>
<proteinExistence type="inferred from homology"/>
<keyword evidence="4" id="KW-0689">Ribosomal protein</keyword>
<dbReference type="CDD" id="cd23159">
    <property type="entry name" value="Prefoldin_URI1"/>
    <property type="match status" value="1"/>
</dbReference>
<feature type="non-terminal residue" evidence="10">
    <location>
        <position position="769"/>
    </location>
</feature>
<gene>
    <name evidence="10" type="ORF">IPOD504_LOCUS7088</name>
</gene>
<dbReference type="Pfam" id="PF02996">
    <property type="entry name" value="Prefoldin"/>
    <property type="match status" value="1"/>
</dbReference>
<evidence type="ECO:0000256" key="8">
    <source>
        <dbReference type="SAM" id="Coils"/>
    </source>
</evidence>
<keyword evidence="6" id="KW-0687">Ribonucleoprotein</keyword>
<sequence length="769" mass="89030">MNILKDIYDKKLAENEGKIRFWEDYLKNLKTLDFTIFSNNLTVPILVPIGSRIFFRGALKHTNEFTVSLGTDYFAKCSSQQAEILRQHRIQDAETKLDSFKKEKEYLESQINFSRENIFGNIGQDIMEVHTEEEDKAWREKHKENVKKYIQRNDKKEEMHRNEISDEALWIRLEELELQEELENELLHIDHAESKGDDIERQNYNNVHIEEDPNIREYSFNKDFVKQEIKSEFSKLGTEHNQNLQLDLLQKVLNKQNELEKKLLDLKNSDRTFSKTEGDLLTRLDEIEQLEELEDEMDRLNEIIHEDSDKDDSEEIESNNEIKKSVSFADEDESETLELSFKHSDIEPSMEPYNPEKGKAGPSPLRYKVTGEHAPLRTFCLLVRVMPAPLSRQAGTALPPRFRALKNTLGYSQSVNFRTTEANPTQHNDDQVGLFYTLDKNVCTKLYGHGGLPKNYMKQTKTFTETTLMVRQPALDIIDCIKSSDLNKPAIRYVLYGEKGTGKSLTIAHLLHYAHDAGFLIVHVPWVYEWLWRVPRHKEMSNSSTREGFVDLPLDAAAWLLHFKTQNQTLLKSSDLAISKEYVWSKREKTPAGAPLGDLIEHGISRVKFACDVIDALVYEVKVLSNNKKCKTFVAIDGYNCFFYPKTKLNTPTKKKVLPEEVTLTASFLDLTKNNWTNGAIVLSVDTIVVPAEFPGNYFPRQLLKKKGFEHLDPFVPVEVKRYSEKEYLSCASYYRDRLWLRGPEELEAELQLASAGNPYKFMELCAPL</sequence>